<dbReference type="PROSITE" id="PS50005">
    <property type="entry name" value="TPR"/>
    <property type="match status" value="8"/>
</dbReference>
<feature type="repeat" description="TPR" evidence="5">
    <location>
        <begin position="628"/>
        <end position="661"/>
    </location>
</feature>
<keyword evidence="2 6" id="KW-0547">Nucleotide-binding</keyword>
<dbReference type="InterPro" id="IPR019734">
    <property type="entry name" value="TPR_rpt"/>
</dbReference>
<dbReference type="PANTHER" id="PTHR44858:SF1">
    <property type="entry name" value="UDP-N-ACETYLGLUCOSAMINE--PEPTIDE N-ACETYLGLUCOSAMINYLTRANSFERASE SPINDLY-RELATED"/>
    <property type="match status" value="1"/>
</dbReference>
<protein>
    <recommendedName>
        <fullName evidence="7">Protein kinase domain-containing protein</fullName>
    </recommendedName>
</protein>
<feature type="repeat" description="TPR" evidence="5">
    <location>
        <begin position="357"/>
        <end position="390"/>
    </location>
</feature>
<evidence type="ECO:0000256" key="4">
    <source>
        <dbReference type="ARBA" id="ARBA00022840"/>
    </source>
</evidence>
<dbReference type="InterPro" id="IPR011009">
    <property type="entry name" value="Kinase-like_dom_sf"/>
</dbReference>
<dbReference type="SMART" id="SM00028">
    <property type="entry name" value="TPR"/>
    <property type="match status" value="10"/>
</dbReference>
<evidence type="ECO:0000256" key="6">
    <source>
        <dbReference type="PROSITE-ProRule" id="PRU10141"/>
    </source>
</evidence>
<dbReference type="KEGG" id="uam:UABAM_00471"/>
<keyword evidence="3 5" id="KW-0802">TPR repeat</keyword>
<dbReference type="PANTHER" id="PTHR44858">
    <property type="entry name" value="TETRATRICOPEPTIDE REPEAT PROTEIN 6"/>
    <property type="match status" value="1"/>
</dbReference>
<evidence type="ECO:0000256" key="3">
    <source>
        <dbReference type="ARBA" id="ARBA00022803"/>
    </source>
</evidence>
<dbReference type="GO" id="GO:0005524">
    <property type="term" value="F:ATP binding"/>
    <property type="evidence" value="ECO:0007669"/>
    <property type="project" value="UniProtKB-UniRule"/>
</dbReference>
<evidence type="ECO:0000256" key="2">
    <source>
        <dbReference type="ARBA" id="ARBA00022741"/>
    </source>
</evidence>
<organism evidence="8 9">
    <name type="scientific">Uabimicrobium amorphum</name>
    <dbReference type="NCBI Taxonomy" id="2596890"/>
    <lineage>
        <taxon>Bacteria</taxon>
        <taxon>Pseudomonadati</taxon>
        <taxon>Planctomycetota</taxon>
        <taxon>Candidatus Uabimicrobiia</taxon>
        <taxon>Candidatus Uabimicrobiales</taxon>
        <taxon>Candidatus Uabimicrobiaceae</taxon>
        <taxon>Candidatus Uabimicrobium</taxon>
    </lineage>
</organism>
<reference evidence="8 9" key="1">
    <citation type="submission" date="2019-08" db="EMBL/GenBank/DDBJ databases">
        <title>Complete genome sequence of Candidatus Uab amorphum.</title>
        <authorList>
            <person name="Shiratori T."/>
            <person name="Suzuki S."/>
            <person name="Kakizawa Y."/>
            <person name="Ishida K."/>
        </authorList>
    </citation>
    <scope>NUCLEOTIDE SEQUENCE [LARGE SCALE GENOMIC DNA]</scope>
    <source>
        <strain evidence="8 9">SRT547</strain>
    </source>
</reference>
<feature type="repeat" description="TPR" evidence="5">
    <location>
        <begin position="425"/>
        <end position="458"/>
    </location>
</feature>
<dbReference type="EMBL" id="AP019860">
    <property type="protein sequence ID" value="BBM82128.1"/>
    <property type="molecule type" value="Genomic_DNA"/>
</dbReference>
<gene>
    <name evidence="8" type="ORF">UABAM_00471</name>
</gene>
<sequence>MGHVNMQLLNNRYLLQKVLGQGGMGRVYLALDQQTNKRVAVKECFSCQNKKDIRRIKREYYFMKKVDHPHIVKGIDFFEIANRYFIVMEYIEGITLRKLIELHPPNVDFDQQLRIAQQICSAVATLNECDVIHRDLKPENIMLIGEKYHPMLLDLGIAKITNKELTTLTKSDAIVGTAAYLSPEQVDGKVKFNSDVFSLGVILYQFFSWQKTSPFYSENTLNILMNVAQKPLPTLFSIIHSDNPHFYKLSLILDRATQKKSRLRTSSATQLWKELKNIKRNKLTIYARYFALQLYHYKWLCILLIGVSVAIVRGITDNYRQQANSYISKAQHFYGIGEYSKAIDFYNKVIDLGREDHTIYTRRGGNYHALQKYHEAIADYNKAMELSSRSSALHNLRGLSYHKLQMYDKAIADFSHAIKSEPKMAEAHNNRGLCYYSLQNYVKAVENFLRAAQLKPQLNSAQENLVAGYLMLKDFHKAITHANNSIKLTPYSATAYNNRAEAYAHLLKYDKAIADYTKAIALSPQATPSYYGRGRCYFEQKHSQKALQDLTLAIQYQPDYESAYFLRGRVFVSLRKYKEAIADFSKLIKLQPQQGQAYHELALVHYHIKNYRKALENFDECIRLQPRAEVYGNRGMVHNQLQNYQQALDDWEKAIELNPKYRPLIQPNIIMLKNRLRKK</sequence>
<dbReference type="GO" id="GO:0004672">
    <property type="term" value="F:protein kinase activity"/>
    <property type="evidence" value="ECO:0007669"/>
    <property type="project" value="InterPro"/>
</dbReference>
<dbReference type="OrthoDB" id="568198at2"/>
<dbReference type="Gene3D" id="1.25.40.10">
    <property type="entry name" value="Tetratricopeptide repeat domain"/>
    <property type="match status" value="5"/>
</dbReference>
<feature type="repeat" description="TPR" evidence="5">
    <location>
        <begin position="391"/>
        <end position="424"/>
    </location>
</feature>
<dbReference type="InterPro" id="IPR011990">
    <property type="entry name" value="TPR-like_helical_dom_sf"/>
</dbReference>
<dbReference type="PROSITE" id="PS50011">
    <property type="entry name" value="PROTEIN_KINASE_DOM"/>
    <property type="match status" value="1"/>
</dbReference>
<dbReference type="InterPro" id="IPR050498">
    <property type="entry name" value="Ycf3"/>
</dbReference>
<dbReference type="InterPro" id="IPR008271">
    <property type="entry name" value="Ser/Thr_kinase_AS"/>
</dbReference>
<keyword evidence="1" id="KW-0677">Repeat</keyword>
<dbReference type="PROSITE" id="PS00108">
    <property type="entry name" value="PROTEIN_KINASE_ST"/>
    <property type="match status" value="1"/>
</dbReference>
<dbReference type="InterPro" id="IPR017441">
    <property type="entry name" value="Protein_kinase_ATP_BS"/>
</dbReference>
<proteinExistence type="predicted"/>
<dbReference type="Pfam" id="PF00515">
    <property type="entry name" value="TPR_1"/>
    <property type="match status" value="3"/>
</dbReference>
<feature type="repeat" description="TPR" evidence="5">
    <location>
        <begin position="561"/>
        <end position="594"/>
    </location>
</feature>
<dbReference type="Pfam" id="PF07719">
    <property type="entry name" value="TPR_2"/>
    <property type="match status" value="1"/>
</dbReference>
<dbReference type="Pfam" id="PF00069">
    <property type="entry name" value="Pkinase"/>
    <property type="match status" value="1"/>
</dbReference>
<feature type="domain" description="Protein kinase" evidence="7">
    <location>
        <begin position="13"/>
        <end position="276"/>
    </location>
</feature>
<feature type="binding site" evidence="6">
    <location>
        <position position="42"/>
    </location>
    <ligand>
        <name>ATP</name>
        <dbReference type="ChEBI" id="CHEBI:30616"/>
    </ligand>
</feature>
<dbReference type="Proteomes" id="UP000326354">
    <property type="component" value="Chromosome"/>
</dbReference>
<evidence type="ECO:0000256" key="5">
    <source>
        <dbReference type="PROSITE-ProRule" id="PRU00339"/>
    </source>
</evidence>
<dbReference type="Gene3D" id="1.10.510.10">
    <property type="entry name" value="Transferase(Phosphotransferase) domain 1"/>
    <property type="match status" value="1"/>
</dbReference>
<dbReference type="PROSITE" id="PS00107">
    <property type="entry name" value="PROTEIN_KINASE_ATP"/>
    <property type="match status" value="1"/>
</dbReference>
<evidence type="ECO:0000313" key="8">
    <source>
        <dbReference type="EMBL" id="BBM82128.1"/>
    </source>
</evidence>
<dbReference type="AlphaFoldDB" id="A0A5S9IHW9"/>
<dbReference type="Pfam" id="PF13414">
    <property type="entry name" value="TPR_11"/>
    <property type="match status" value="1"/>
</dbReference>
<dbReference type="SMART" id="SM00220">
    <property type="entry name" value="S_TKc"/>
    <property type="match status" value="1"/>
</dbReference>
<dbReference type="Pfam" id="PF13181">
    <property type="entry name" value="TPR_8"/>
    <property type="match status" value="2"/>
</dbReference>
<feature type="repeat" description="TPR" evidence="5">
    <location>
        <begin position="527"/>
        <end position="560"/>
    </location>
</feature>
<dbReference type="CDD" id="cd14014">
    <property type="entry name" value="STKc_PknB_like"/>
    <property type="match status" value="1"/>
</dbReference>
<evidence type="ECO:0000313" key="9">
    <source>
        <dbReference type="Proteomes" id="UP000326354"/>
    </source>
</evidence>
<accession>A0A5S9IHW9</accession>
<feature type="repeat" description="TPR" evidence="5">
    <location>
        <begin position="323"/>
        <end position="356"/>
    </location>
</feature>
<dbReference type="PROSITE" id="PS50293">
    <property type="entry name" value="TPR_REGION"/>
    <property type="match status" value="3"/>
</dbReference>
<evidence type="ECO:0000256" key="1">
    <source>
        <dbReference type="ARBA" id="ARBA00022737"/>
    </source>
</evidence>
<dbReference type="InterPro" id="IPR013105">
    <property type="entry name" value="TPR_2"/>
</dbReference>
<dbReference type="InterPro" id="IPR000719">
    <property type="entry name" value="Prot_kinase_dom"/>
</dbReference>
<keyword evidence="9" id="KW-1185">Reference proteome</keyword>
<keyword evidence="4 6" id="KW-0067">ATP-binding</keyword>
<dbReference type="SUPFAM" id="SSF56112">
    <property type="entry name" value="Protein kinase-like (PK-like)"/>
    <property type="match status" value="1"/>
</dbReference>
<evidence type="ECO:0000259" key="7">
    <source>
        <dbReference type="PROSITE" id="PS50011"/>
    </source>
</evidence>
<name>A0A5S9IHW9_UABAM</name>
<dbReference type="SUPFAM" id="SSF48452">
    <property type="entry name" value="TPR-like"/>
    <property type="match status" value="2"/>
</dbReference>
<feature type="repeat" description="TPR" evidence="5">
    <location>
        <begin position="493"/>
        <end position="526"/>
    </location>
</feature>